<evidence type="ECO:0000256" key="1">
    <source>
        <dbReference type="SAM" id="Phobius"/>
    </source>
</evidence>
<keyword evidence="1" id="KW-0812">Transmembrane</keyword>
<reference evidence="2 3" key="1">
    <citation type="submission" date="2018-12" db="EMBL/GenBank/DDBJ databases">
        <title>The whole draft genome of Aquabacterium sp. SJQ9.</title>
        <authorList>
            <person name="Sun L."/>
            <person name="Gao X."/>
            <person name="Chen W."/>
            <person name="Huang K."/>
        </authorList>
    </citation>
    <scope>NUCLEOTIDE SEQUENCE [LARGE SCALE GENOMIC DNA]</scope>
    <source>
        <strain evidence="2 3">SJQ9</strain>
    </source>
</reference>
<accession>A0A3R8S2I0</accession>
<protein>
    <submittedName>
        <fullName evidence="2">Uncharacterized protein</fullName>
    </submittedName>
</protein>
<evidence type="ECO:0000313" key="2">
    <source>
        <dbReference type="EMBL" id="RRS03947.1"/>
    </source>
</evidence>
<dbReference type="OrthoDB" id="9155870at2"/>
<gene>
    <name evidence="2" type="ORF">EIP75_13435</name>
</gene>
<organism evidence="2 3">
    <name type="scientific">Aquabacterium soli</name>
    <dbReference type="NCBI Taxonomy" id="2493092"/>
    <lineage>
        <taxon>Bacteria</taxon>
        <taxon>Pseudomonadati</taxon>
        <taxon>Pseudomonadota</taxon>
        <taxon>Betaproteobacteria</taxon>
        <taxon>Burkholderiales</taxon>
        <taxon>Aquabacterium</taxon>
    </lineage>
</organism>
<dbReference type="Proteomes" id="UP000269265">
    <property type="component" value="Unassembled WGS sequence"/>
</dbReference>
<feature type="transmembrane region" description="Helical" evidence="1">
    <location>
        <begin position="123"/>
        <end position="143"/>
    </location>
</feature>
<comment type="caution">
    <text evidence="2">The sequence shown here is derived from an EMBL/GenBank/DDBJ whole genome shotgun (WGS) entry which is preliminary data.</text>
</comment>
<proteinExistence type="predicted"/>
<sequence length="192" mass="22059">MRKFWYITGELAELQRYINVPMRWCEQYPARERREFWIAADDGRDIKLVVHSRVMPVRRGHRVNVLLLGDWVVGLANLTTGRQVNFVSEDPPLLLRKCDALAVLAILAGGLAAAVAWDVRSLLLTVPMVLLYLPVRVLGRWLATCRLRGQVSHWLASVVWEPRARANSLLVSPPPKAHNVYKFCQKERRLED</sequence>
<dbReference type="EMBL" id="RSED01000009">
    <property type="protein sequence ID" value="RRS03947.1"/>
    <property type="molecule type" value="Genomic_DNA"/>
</dbReference>
<keyword evidence="3" id="KW-1185">Reference proteome</keyword>
<keyword evidence="1" id="KW-1133">Transmembrane helix</keyword>
<dbReference type="RefSeq" id="WP_125243787.1">
    <property type="nucleotide sequence ID" value="NZ_RSED01000009.1"/>
</dbReference>
<feature type="transmembrane region" description="Helical" evidence="1">
    <location>
        <begin position="100"/>
        <end position="117"/>
    </location>
</feature>
<dbReference type="AlphaFoldDB" id="A0A3R8S2I0"/>
<evidence type="ECO:0000313" key="3">
    <source>
        <dbReference type="Proteomes" id="UP000269265"/>
    </source>
</evidence>
<name>A0A3R8S2I0_9BURK</name>
<keyword evidence="1" id="KW-0472">Membrane</keyword>